<evidence type="ECO:0000313" key="4">
    <source>
        <dbReference type="Proteomes" id="UP001237917"/>
    </source>
</evidence>
<dbReference type="SUPFAM" id="SSF102741">
    <property type="entry name" value="Obg GTP-binding protein C-terminal domain"/>
    <property type="match status" value="1"/>
</dbReference>
<dbReference type="Gene3D" id="3.30.300.350">
    <property type="entry name" value="GTP-binding protein OBG, C-terminal domain"/>
    <property type="match status" value="1"/>
</dbReference>
<comment type="caution">
    <text evidence="3">The sequence shown here is derived from an EMBL/GenBank/DDBJ whole genome shotgun (WGS) entry which is preliminary data.</text>
</comment>
<dbReference type="AlphaFoldDB" id="A0AAW6YNC9"/>
<dbReference type="GO" id="GO:0005525">
    <property type="term" value="F:GTP binding"/>
    <property type="evidence" value="ECO:0007669"/>
    <property type="project" value="UniProtKB-KW"/>
</dbReference>
<name>A0AAW6YNC9_9STRE</name>
<accession>A0AAW6YNC9</accession>
<sequence>RDLMIKAADIVYAANDQVETAPVVADKGEQEYVYKKLDDSFVVEKVDEHYFVISGDKLERLVQRINLDHTDGVMMLARKFKRMGID</sequence>
<dbReference type="PROSITE" id="PS51881">
    <property type="entry name" value="OCT"/>
    <property type="match status" value="1"/>
</dbReference>
<dbReference type="RefSeq" id="WP_285362648.1">
    <property type="nucleotide sequence ID" value="NZ_JASOPU010000360.1"/>
</dbReference>
<proteinExistence type="predicted"/>
<keyword evidence="1" id="KW-0342">GTP-binding</keyword>
<evidence type="ECO:0000256" key="1">
    <source>
        <dbReference type="ARBA" id="ARBA00023134"/>
    </source>
</evidence>
<dbReference type="InterPro" id="IPR036346">
    <property type="entry name" value="GTP-bd_prot_GTP1/OBG_C_sf"/>
</dbReference>
<feature type="domain" description="OCT" evidence="2">
    <location>
        <begin position="33"/>
        <end position="86"/>
    </location>
</feature>
<organism evidence="3 4">
    <name type="scientific">Streptococcus pasteurianus</name>
    <dbReference type="NCBI Taxonomy" id="197614"/>
    <lineage>
        <taxon>Bacteria</taxon>
        <taxon>Bacillati</taxon>
        <taxon>Bacillota</taxon>
        <taxon>Bacilli</taxon>
        <taxon>Lactobacillales</taxon>
        <taxon>Streptococcaceae</taxon>
        <taxon>Streptococcus</taxon>
    </lineage>
</organism>
<feature type="non-terminal residue" evidence="3">
    <location>
        <position position="1"/>
    </location>
</feature>
<gene>
    <name evidence="3" type="primary">cgtA</name>
    <name evidence="3" type="ORF">QP487_12740</name>
</gene>
<dbReference type="EMBL" id="JASOPU010000360">
    <property type="protein sequence ID" value="MDK7294278.1"/>
    <property type="molecule type" value="Genomic_DNA"/>
</dbReference>
<reference evidence="3" key="1">
    <citation type="submission" date="2023-05" db="EMBL/GenBank/DDBJ databases">
        <title>Cataloging the Phylogenetic Diversity of Human Bladder Bacteria.</title>
        <authorList>
            <person name="Du J."/>
        </authorList>
    </citation>
    <scope>NUCLEOTIDE SEQUENCE</scope>
    <source>
        <strain evidence="3">UMB0765</strain>
    </source>
</reference>
<protein>
    <submittedName>
        <fullName evidence="3">Obg family GTPase CgtA</fullName>
    </submittedName>
</protein>
<dbReference type="Proteomes" id="UP001237917">
    <property type="component" value="Unassembled WGS sequence"/>
</dbReference>
<dbReference type="InterPro" id="IPR015349">
    <property type="entry name" value="OCT_dom"/>
</dbReference>
<evidence type="ECO:0000313" key="3">
    <source>
        <dbReference type="EMBL" id="MDK7294278.1"/>
    </source>
</evidence>
<keyword evidence="1" id="KW-0547">Nucleotide-binding</keyword>
<dbReference type="NCBIfam" id="TIGR03595">
    <property type="entry name" value="Obg_CgtA_exten"/>
    <property type="match status" value="1"/>
</dbReference>
<feature type="non-terminal residue" evidence="3">
    <location>
        <position position="86"/>
    </location>
</feature>
<evidence type="ECO:0000259" key="2">
    <source>
        <dbReference type="PROSITE" id="PS51881"/>
    </source>
</evidence>
<dbReference type="Pfam" id="PF09269">
    <property type="entry name" value="DUF1967"/>
    <property type="match status" value="1"/>
</dbReference>